<protein>
    <submittedName>
        <fullName evidence="1">Uncharacterized protein</fullName>
    </submittedName>
</protein>
<dbReference type="AlphaFoldDB" id="A0AAV3RST0"/>
<keyword evidence="2" id="KW-1185">Reference proteome</keyword>
<accession>A0AAV3RST0</accession>
<name>A0AAV3RST0_LITER</name>
<dbReference type="Proteomes" id="UP001454036">
    <property type="component" value="Unassembled WGS sequence"/>
</dbReference>
<dbReference type="Gene3D" id="2.150.10.10">
    <property type="entry name" value="Serralysin-like metalloprotease, C-terminal"/>
    <property type="match status" value="1"/>
</dbReference>
<dbReference type="InterPro" id="IPR011049">
    <property type="entry name" value="Serralysin-like_metalloprot_C"/>
</dbReference>
<sequence length="212" mass="21147">MAMQRQTAASRSARPPMRVQHGVSVGVPITRWTKSLNKSAHTPSFNASLGHVALADGPIASDGGHAASVEGGIARGGGLVAGAEGDIATGGGLVAAAEGGIARGGGLVAAAEGGIARGGGLVAAAEGGIARGGGHAASIVGGIARGGGLVAGAEGGIATGSGSNRLVGWWLELTRVKKRRLKVMRRAVEDRTFEAMLERRINVMLSMFRVMI</sequence>
<evidence type="ECO:0000313" key="1">
    <source>
        <dbReference type="EMBL" id="GAA0184049.1"/>
    </source>
</evidence>
<reference evidence="1 2" key="1">
    <citation type="submission" date="2024-01" db="EMBL/GenBank/DDBJ databases">
        <title>The complete chloroplast genome sequence of Lithospermum erythrorhizon: insights into the phylogenetic relationship among Boraginaceae species and the maternal lineages of purple gromwells.</title>
        <authorList>
            <person name="Okada T."/>
            <person name="Watanabe K."/>
        </authorList>
    </citation>
    <scope>NUCLEOTIDE SEQUENCE [LARGE SCALE GENOMIC DNA]</scope>
</reference>
<evidence type="ECO:0000313" key="2">
    <source>
        <dbReference type="Proteomes" id="UP001454036"/>
    </source>
</evidence>
<organism evidence="1 2">
    <name type="scientific">Lithospermum erythrorhizon</name>
    <name type="common">Purple gromwell</name>
    <name type="synonym">Lithospermum officinale var. erythrorhizon</name>
    <dbReference type="NCBI Taxonomy" id="34254"/>
    <lineage>
        <taxon>Eukaryota</taxon>
        <taxon>Viridiplantae</taxon>
        <taxon>Streptophyta</taxon>
        <taxon>Embryophyta</taxon>
        <taxon>Tracheophyta</taxon>
        <taxon>Spermatophyta</taxon>
        <taxon>Magnoliopsida</taxon>
        <taxon>eudicotyledons</taxon>
        <taxon>Gunneridae</taxon>
        <taxon>Pentapetalae</taxon>
        <taxon>asterids</taxon>
        <taxon>lamiids</taxon>
        <taxon>Boraginales</taxon>
        <taxon>Boraginaceae</taxon>
        <taxon>Boraginoideae</taxon>
        <taxon>Lithospermeae</taxon>
        <taxon>Lithospermum</taxon>
    </lineage>
</organism>
<dbReference type="SUPFAM" id="SSF101967">
    <property type="entry name" value="Adhesin YadA, collagen-binding domain"/>
    <property type="match status" value="1"/>
</dbReference>
<dbReference type="EMBL" id="BAABME010011626">
    <property type="protein sequence ID" value="GAA0184049.1"/>
    <property type="molecule type" value="Genomic_DNA"/>
</dbReference>
<proteinExistence type="predicted"/>
<gene>
    <name evidence="1" type="ORF">LIER_31361</name>
</gene>
<comment type="caution">
    <text evidence="1">The sequence shown here is derived from an EMBL/GenBank/DDBJ whole genome shotgun (WGS) entry which is preliminary data.</text>
</comment>